<dbReference type="AlphaFoldDB" id="A0A4Y2BBQ5"/>
<sequence>MAITQHRQRLLPKEVQHDIENVPKTTTHPLLYFHGKHKPVYLNGDSSTYSGGRLRHEGFRHTKLNVYGIMICGKVSYDIKIYFVTTPEELMAKRKWVTQPIVIPLLQQRNIKLQAADAIPSISCLVNSLLDHYDHQIYQQLTRWKTASFSSLSGKKY</sequence>
<dbReference type="Proteomes" id="UP000499080">
    <property type="component" value="Unassembled WGS sequence"/>
</dbReference>
<comment type="caution">
    <text evidence="1">The sequence shown here is derived from an EMBL/GenBank/DDBJ whole genome shotgun (WGS) entry which is preliminary data.</text>
</comment>
<keyword evidence="2" id="KW-1185">Reference proteome</keyword>
<evidence type="ECO:0000313" key="2">
    <source>
        <dbReference type="Proteomes" id="UP000499080"/>
    </source>
</evidence>
<gene>
    <name evidence="1" type="ORF">AVEN_104679_1</name>
</gene>
<dbReference type="EMBL" id="BGPR01000066">
    <property type="protein sequence ID" value="GBL89741.1"/>
    <property type="molecule type" value="Genomic_DNA"/>
</dbReference>
<evidence type="ECO:0000313" key="1">
    <source>
        <dbReference type="EMBL" id="GBL89741.1"/>
    </source>
</evidence>
<reference evidence="1 2" key="1">
    <citation type="journal article" date="2019" name="Sci. Rep.">
        <title>Orb-weaving spider Araneus ventricosus genome elucidates the spidroin gene catalogue.</title>
        <authorList>
            <person name="Kono N."/>
            <person name="Nakamura H."/>
            <person name="Ohtoshi R."/>
            <person name="Moran D.A.P."/>
            <person name="Shinohara A."/>
            <person name="Yoshida Y."/>
            <person name="Fujiwara M."/>
            <person name="Mori M."/>
            <person name="Tomita M."/>
            <person name="Arakawa K."/>
        </authorList>
    </citation>
    <scope>NUCLEOTIDE SEQUENCE [LARGE SCALE GENOMIC DNA]</scope>
</reference>
<accession>A0A4Y2BBQ5</accession>
<proteinExistence type="predicted"/>
<organism evidence="1 2">
    <name type="scientific">Araneus ventricosus</name>
    <name type="common">Orbweaver spider</name>
    <name type="synonym">Epeira ventricosa</name>
    <dbReference type="NCBI Taxonomy" id="182803"/>
    <lineage>
        <taxon>Eukaryota</taxon>
        <taxon>Metazoa</taxon>
        <taxon>Ecdysozoa</taxon>
        <taxon>Arthropoda</taxon>
        <taxon>Chelicerata</taxon>
        <taxon>Arachnida</taxon>
        <taxon>Araneae</taxon>
        <taxon>Araneomorphae</taxon>
        <taxon>Entelegynae</taxon>
        <taxon>Araneoidea</taxon>
        <taxon>Araneidae</taxon>
        <taxon>Araneus</taxon>
    </lineage>
</organism>
<protein>
    <submittedName>
        <fullName evidence="1">Uncharacterized protein</fullName>
    </submittedName>
</protein>
<name>A0A4Y2BBQ5_ARAVE</name>